<protein>
    <recommendedName>
        <fullName evidence="3">YhdP central domain-containing protein</fullName>
    </recommendedName>
</protein>
<keyword evidence="5" id="KW-1185">Reference proteome</keyword>
<dbReference type="InterPro" id="IPR025263">
    <property type="entry name" value="YhdP_central"/>
</dbReference>
<evidence type="ECO:0000256" key="2">
    <source>
        <dbReference type="SAM" id="Phobius"/>
    </source>
</evidence>
<organism evidence="4 5">
    <name type="scientific">Afipia clevelandensis ATCC 49720</name>
    <dbReference type="NCBI Taxonomy" id="883079"/>
    <lineage>
        <taxon>Bacteria</taxon>
        <taxon>Pseudomonadati</taxon>
        <taxon>Pseudomonadota</taxon>
        <taxon>Alphaproteobacteria</taxon>
        <taxon>Hyphomicrobiales</taxon>
        <taxon>Nitrobacteraceae</taxon>
        <taxon>Afipia</taxon>
    </lineage>
</organism>
<keyword evidence="2" id="KW-0472">Membrane</keyword>
<evidence type="ECO:0000313" key="4">
    <source>
        <dbReference type="EMBL" id="EKS40087.1"/>
    </source>
</evidence>
<name>K8PBS6_9BRAD</name>
<proteinExistence type="predicted"/>
<accession>K8PBS6</accession>
<evidence type="ECO:0000256" key="1">
    <source>
        <dbReference type="SAM" id="MobiDB-lite"/>
    </source>
</evidence>
<keyword evidence="2" id="KW-0812">Transmembrane</keyword>
<dbReference type="Proteomes" id="UP000001095">
    <property type="component" value="Unassembled WGS sequence"/>
</dbReference>
<dbReference type="PATRIC" id="fig|883079.3.peg.1121"/>
<dbReference type="HOGENOM" id="CLU_007198_1_0_5"/>
<feature type="transmembrane region" description="Helical" evidence="2">
    <location>
        <begin position="68"/>
        <end position="92"/>
    </location>
</feature>
<dbReference type="AlphaFoldDB" id="K8PBS6"/>
<dbReference type="Pfam" id="PF13116">
    <property type="entry name" value="YhdP"/>
    <property type="match status" value="1"/>
</dbReference>
<evidence type="ECO:0000259" key="3">
    <source>
        <dbReference type="Pfam" id="PF13116"/>
    </source>
</evidence>
<evidence type="ECO:0000313" key="5">
    <source>
        <dbReference type="Proteomes" id="UP000001095"/>
    </source>
</evidence>
<dbReference type="EMBL" id="AGWY01000005">
    <property type="protein sequence ID" value="EKS40087.1"/>
    <property type="molecule type" value="Genomic_DNA"/>
</dbReference>
<comment type="caution">
    <text evidence="4">The sequence shown here is derived from an EMBL/GenBank/DDBJ whole genome shotgun (WGS) entry which is preliminary data.</text>
</comment>
<dbReference type="RefSeq" id="WP_002711965.1">
    <property type="nucleotide sequence ID" value="NZ_KB375281.1"/>
</dbReference>
<keyword evidence="2" id="KW-1133">Transmembrane helix</keyword>
<feature type="compositionally biased region" description="Low complexity" evidence="1">
    <location>
        <begin position="221"/>
        <end position="232"/>
    </location>
</feature>
<gene>
    <name evidence="4" type="ORF">HMPREF9696_01099</name>
</gene>
<feature type="region of interest" description="Disordered" evidence="1">
    <location>
        <begin position="201"/>
        <end position="245"/>
    </location>
</feature>
<sequence length="1209" mass="128663">MPRSEPQKAFAKAADEHRHWDDSGWNHHDDAACDRAIKLLNRPTIGVHRFTDWFRRLRRRGGGGGSPWIGRTLLVLASLGVVFGGAFGALWLRLGAGPVNLDIMTPWLASAIEENLGHDHTVEVGGTQIERAGRIRIAVRLRDIVVRDHDHHIVANAPKAEVRLSGMALLTGRLRAETLRLVGAELAVKITPDGRVIVSTGQGNSPLATGKVPVKPAAQTSSAPAPLPFQASPAPPPTVAASSAASSNGTGGLIAALDWLDSLSANGLDGKSLNEIGLRNGALVVEDQRSGGTLNFSNISMSLRRPAGGGVALSVGEEGKNGWELKVAVGAPSNGVRSIDISANKVPANNLLLAARLKDFTYSADMPLSGEFKGELGRDGLPTYFRGEIVAGKGTIVDLNVPDYPMVIDQADARVEWDAGRRVMVAPFHVNAGSNRITLLAHLEPPNGSIPNWQLGLSGGTILLAGEAGEPASIFNRIAIRIRFDTDNRRILLTQCDISNGEIGVAGSGSLDYSGEPRLTLGMAATPMPVSVLKRIWPVLIVPEVREWVTERVDRGNLQRLDVAVNAPVHTLVRGGPPIPDDGLSVNFLASGLTIRPVDDLPLVRDADMKGRVSGRTVNINVGQGAVDTPAGRRLNISDLTFEVPDLAPKPAPTKVRFRVDGPVPAAAEVLQSERLREAGDTVIDPNSSKGTVSAIVTLAMPLKNALTKADTTYSISLDLGALAVDKLAMNQKLEANSLKVVADNQGYRVKGDVKIAGQPAALDYRKNSDGDADVRLAATLDDAARARLGVDLGSSLSGAIPIKLTGKISGNEGDNRDNRFGVEADLTAARIDNLLPGWTKVAGKTTKMTFNVVQKPQGTRFEDIVVEGNGTSIKGSLEVDDKNDLVNASFPVFSPSEGDKANLKAERQPDGMLKVTMRGEVFDGRGFIKSAMSGRDQSTKEKSKNFDIDIDAKLGALAGYYGEAVRSIDLKLTRRNGTVRTFSLSGKLGRDTPVIGDMRSRGQGREVMYLETNDAGAFFRFTDTYAKMSGGKMWLAVDPPTSDTSPQEGLLNVRDFTIKGEAALDRAVANAPNANSQGVAFSGMRAEFSRQSGQLRVKDGVLRGPTIGATIEGFIDYPVNQVKMSGTFVPLYGLNNMFGQIPIVGLFLGGGSNEGLIGITYEVVGTPGAPVLRVNPISAMAPGVFRKIFDFNTGRQSTPNDFSSPTQQ</sequence>
<reference evidence="4 5" key="1">
    <citation type="submission" date="2012-04" db="EMBL/GenBank/DDBJ databases">
        <title>The Genome Sequence of Afipia clevelandensis ATCC 49720.</title>
        <authorList>
            <consortium name="The Broad Institute Genome Sequencing Platform"/>
            <person name="Earl A."/>
            <person name="Ward D."/>
            <person name="Feldgarden M."/>
            <person name="Gevers D."/>
            <person name="Huys G."/>
            <person name="Walker B."/>
            <person name="Young S.K."/>
            <person name="Zeng Q."/>
            <person name="Gargeya S."/>
            <person name="Fitzgerald M."/>
            <person name="Haas B."/>
            <person name="Abouelleil A."/>
            <person name="Alvarado L."/>
            <person name="Arachchi H.M."/>
            <person name="Berlin A."/>
            <person name="Chapman S.B."/>
            <person name="Goldberg J."/>
            <person name="Griggs A."/>
            <person name="Gujja S."/>
            <person name="Hansen M."/>
            <person name="Howarth C."/>
            <person name="Imamovic A."/>
            <person name="Larimer J."/>
            <person name="McCowen C."/>
            <person name="Montmayeur A."/>
            <person name="Murphy C."/>
            <person name="Neiman D."/>
            <person name="Pearson M."/>
            <person name="Priest M."/>
            <person name="Roberts A."/>
            <person name="Saif S."/>
            <person name="Shea T."/>
            <person name="Sisk P."/>
            <person name="Sykes S."/>
            <person name="Wortman J."/>
            <person name="Nusbaum C."/>
            <person name="Birren B."/>
        </authorList>
    </citation>
    <scope>NUCLEOTIDE SEQUENCE [LARGE SCALE GENOMIC DNA]</scope>
    <source>
        <strain evidence="4 5">ATCC 49720</strain>
    </source>
</reference>
<dbReference type="OrthoDB" id="7161641at2"/>
<feature type="domain" description="YhdP central" evidence="3">
    <location>
        <begin position="485"/>
        <end position="976"/>
    </location>
</feature>